<dbReference type="EC" id="3.6.1.-" evidence="2"/>
<dbReference type="SUPFAM" id="SSF81271">
    <property type="entry name" value="TGS-like"/>
    <property type="match status" value="1"/>
</dbReference>
<dbReference type="AlphaFoldDB" id="A0A1K0IHN0"/>
<evidence type="ECO:0000259" key="1">
    <source>
        <dbReference type="PROSITE" id="PS51880"/>
    </source>
</evidence>
<evidence type="ECO:0000313" key="2">
    <source>
        <dbReference type="EMBL" id="SCU76833.1"/>
    </source>
</evidence>
<dbReference type="PROSITE" id="PS51880">
    <property type="entry name" value="TGS"/>
    <property type="match status" value="1"/>
</dbReference>
<dbReference type="InterPro" id="IPR004095">
    <property type="entry name" value="TGS"/>
</dbReference>
<feature type="domain" description="TGS" evidence="1">
    <location>
        <begin position="264"/>
        <end position="338"/>
    </location>
</feature>
<sequence>MPANLTPEYKQAEQAYRLARQPREQLECLKQMLRVIPKHKGTEHLQADIKSRIRELTQASAGHGKAAHRGPAHAVHPEGAAQLCLIGPPGAGKSSLHARLTGSGSEVGPYPHPTQVPVPAMLPFDDIAFQLVDLPPVSVEFMQPGLADILRATDGVLLVVDLSAPDCTEQLALILRRLAEAKIILSERWPGQADSPGATAEPAADPFSVHLPALLLANKTDLANPEDAAVLEDLLGVRFPALATSATGGRGLAEVGPFLFRALGIVRVYTKAPGKPVDQRRPFTMRRGDTVLDVALQVHPDLARTFKFARIWGSGKFSGQQVGADHPVADRDVVELHSQAHG</sequence>
<dbReference type="EMBL" id="FMSH01000276">
    <property type="protein sequence ID" value="SCU76833.1"/>
    <property type="molecule type" value="Genomic_DNA"/>
</dbReference>
<dbReference type="RefSeq" id="WP_340526548.1">
    <property type="nucleotide sequence ID" value="NZ_FMSH01000276.1"/>
</dbReference>
<dbReference type="PANTHER" id="PTHR43127">
    <property type="entry name" value="DEVELOPMENTALLY-REGULATED GTP-BINDING PROTEIN 2"/>
    <property type="match status" value="1"/>
</dbReference>
<dbReference type="GO" id="GO:0003924">
    <property type="term" value="F:GTPase activity"/>
    <property type="evidence" value="ECO:0007669"/>
    <property type="project" value="InterPro"/>
</dbReference>
<protein>
    <submittedName>
        <fullName evidence="2">GTPase</fullName>
        <ecNumber evidence="2">3.6.1.-</ecNumber>
    </submittedName>
</protein>
<dbReference type="InterPro" id="IPR027417">
    <property type="entry name" value="P-loop_NTPase"/>
</dbReference>
<keyword evidence="2" id="KW-0378">Hydrolase</keyword>
<dbReference type="CDD" id="cd01666">
    <property type="entry name" value="TGS_DRG"/>
    <property type="match status" value="1"/>
</dbReference>
<accession>A0A1K0IHN0</accession>
<dbReference type="InterPro" id="IPR006073">
    <property type="entry name" value="GTP-bd"/>
</dbReference>
<dbReference type="SUPFAM" id="SSF52540">
    <property type="entry name" value="P-loop containing nucleoside triphosphate hydrolases"/>
    <property type="match status" value="1"/>
</dbReference>
<name>A0A1K0IHN0_CUPNE</name>
<gene>
    <name evidence="2" type="ORF">CNECB9_3470007</name>
</gene>
<dbReference type="GO" id="GO:0005525">
    <property type="term" value="F:GTP binding"/>
    <property type="evidence" value="ECO:0007669"/>
    <property type="project" value="InterPro"/>
</dbReference>
<dbReference type="Gene3D" id="3.10.20.30">
    <property type="match status" value="1"/>
</dbReference>
<dbReference type="Pfam" id="PF01926">
    <property type="entry name" value="MMR_HSR1"/>
    <property type="match status" value="1"/>
</dbReference>
<dbReference type="InterPro" id="IPR045001">
    <property type="entry name" value="DRG"/>
</dbReference>
<dbReference type="Gene3D" id="3.40.50.300">
    <property type="entry name" value="P-loop containing nucleotide triphosphate hydrolases"/>
    <property type="match status" value="1"/>
</dbReference>
<dbReference type="Pfam" id="PF02824">
    <property type="entry name" value="TGS"/>
    <property type="match status" value="1"/>
</dbReference>
<dbReference type="InterPro" id="IPR012675">
    <property type="entry name" value="Beta-grasp_dom_sf"/>
</dbReference>
<organism evidence="2">
    <name type="scientific">Cupriavidus necator</name>
    <name type="common">Alcaligenes eutrophus</name>
    <name type="synonym">Ralstonia eutropha</name>
    <dbReference type="NCBI Taxonomy" id="106590"/>
    <lineage>
        <taxon>Bacteria</taxon>
        <taxon>Pseudomonadati</taxon>
        <taxon>Pseudomonadota</taxon>
        <taxon>Betaproteobacteria</taxon>
        <taxon>Burkholderiales</taxon>
        <taxon>Burkholderiaceae</taxon>
        <taxon>Cupriavidus</taxon>
    </lineage>
</organism>
<proteinExistence type="predicted"/>
<dbReference type="InterPro" id="IPR012676">
    <property type="entry name" value="TGS-like"/>
</dbReference>
<reference evidence="2" key="1">
    <citation type="submission" date="2016-09" db="EMBL/GenBank/DDBJ databases">
        <authorList>
            <person name="Capua I."/>
            <person name="De Benedictis P."/>
            <person name="Joannis T."/>
            <person name="Lombin L.H."/>
            <person name="Cattoli G."/>
        </authorList>
    </citation>
    <scope>NUCLEOTIDE SEQUENCE</scope>
    <source>
        <strain evidence="2">B9</strain>
    </source>
</reference>